<protein>
    <recommendedName>
        <fullName evidence="2">BTB domain-containing protein</fullName>
    </recommendedName>
</protein>
<organism evidence="3 4">
    <name type="scientific">Apiospora hydei</name>
    <dbReference type="NCBI Taxonomy" id="1337664"/>
    <lineage>
        <taxon>Eukaryota</taxon>
        <taxon>Fungi</taxon>
        <taxon>Dikarya</taxon>
        <taxon>Ascomycota</taxon>
        <taxon>Pezizomycotina</taxon>
        <taxon>Sordariomycetes</taxon>
        <taxon>Xylariomycetidae</taxon>
        <taxon>Amphisphaeriales</taxon>
        <taxon>Apiosporaceae</taxon>
        <taxon>Apiospora</taxon>
    </lineage>
</organism>
<sequence>MLTLGTCKFLIGPSRVEYVVHRSAFTDLSPMLGAMMSTAEATGACVLDDVEECIFASLCEFAYTGDYFMPKYQADTSPEEEHHPNPARDGPQTLEIHGKDAKSTCFEDQRMSAHRFCDYSPTVCPFCGCENCKADHCHKYVAFEHVVCDYVEDMWGYLKDSEMAAFFTSDPLIKENDDTAQVLLHHAKLHVLGDRFKVDALRAISINRIHKILTRFPVV</sequence>
<accession>A0ABR1XDN8</accession>
<dbReference type="EMBL" id="JAQQWN010000002">
    <property type="protein sequence ID" value="KAK8094713.1"/>
    <property type="molecule type" value="Genomic_DNA"/>
</dbReference>
<feature type="domain" description="BTB" evidence="2">
    <location>
        <begin position="7"/>
        <end position="71"/>
    </location>
</feature>
<gene>
    <name evidence="3" type="ORF">PG997_001398</name>
</gene>
<evidence type="ECO:0000259" key="2">
    <source>
        <dbReference type="PROSITE" id="PS50097"/>
    </source>
</evidence>
<reference evidence="3 4" key="1">
    <citation type="submission" date="2023-01" db="EMBL/GenBank/DDBJ databases">
        <title>Analysis of 21 Apiospora genomes using comparative genomics revels a genus with tremendous synthesis potential of carbohydrate active enzymes and secondary metabolites.</title>
        <authorList>
            <person name="Sorensen T."/>
        </authorList>
    </citation>
    <scope>NUCLEOTIDE SEQUENCE [LARGE SCALE GENOMIC DNA]</scope>
    <source>
        <strain evidence="3 4">CBS 114990</strain>
    </source>
</reference>
<feature type="region of interest" description="Disordered" evidence="1">
    <location>
        <begin position="75"/>
        <end position="94"/>
    </location>
</feature>
<dbReference type="PANTHER" id="PTHR47843">
    <property type="entry name" value="BTB DOMAIN-CONTAINING PROTEIN-RELATED"/>
    <property type="match status" value="1"/>
</dbReference>
<comment type="caution">
    <text evidence="3">The sequence shown here is derived from an EMBL/GenBank/DDBJ whole genome shotgun (WGS) entry which is preliminary data.</text>
</comment>
<dbReference type="GeneID" id="92038773"/>
<evidence type="ECO:0000256" key="1">
    <source>
        <dbReference type="SAM" id="MobiDB-lite"/>
    </source>
</evidence>
<dbReference type="PANTHER" id="PTHR47843:SF3">
    <property type="entry name" value="BTB DOMAIN-CONTAINING PROTEIN"/>
    <property type="match status" value="1"/>
</dbReference>
<dbReference type="PROSITE" id="PS50097">
    <property type="entry name" value="BTB"/>
    <property type="match status" value="1"/>
</dbReference>
<proteinExistence type="predicted"/>
<dbReference type="RefSeq" id="XP_066675486.1">
    <property type="nucleotide sequence ID" value="XM_066805713.1"/>
</dbReference>
<dbReference type="InterPro" id="IPR000210">
    <property type="entry name" value="BTB/POZ_dom"/>
</dbReference>
<keyword evidence="4" id="KW-1185">Reference proteome</keyword>
<name>A0ABR1XDN8_9PEZI</name>
<evidence type="ECO:0000313" key="3">
    <source>
        <dbReference type="EMBL" id="KAK8094713.1"/>
    </source>
</evidence>
<evidence type="ECO:0000313" key="4">
    <source>
        <dbReference type="Proteomes" id="UP001433268"/>
    </source>
</evidence>
<dbReference type="Proteomes" id="UP001433268">
    <property type="component" value="Unassembled WGS sequence"/>
</dbReference>